<dbReference type="Gene3D" id="2.160.20.10">
    <property type="entry name" value="Single-stranded right-handed beta-helix, Pectin lyase-like"/>
    <property type="match status" value="2"/>
</dbReference>
<dbReference type="SUPFAM" id="SSF51126">
    <property type="entry name" value="Pectin lyase-like"/>
    <property type="match status" value="1"/>
</dbReference>
<organism evidence="3 4">
    <name type="scientific">Anditalea andensis</name>
    <dbReference type="NCBI Taxonomy" id="1048983"/>
    <lineage>
        <taxon>Bacteria</taxon>
        <taxon>Pseudomonadati</taxon>
        <taxon>Bacteroidota</taxon>
        <taxon>Cytophagia</taxon>
        <taxon>Cytophagales</taxon>
        <taxon>Cytophagaceae</taxon>
        <taxon>Anditalea</taxon>
    </lineage>
</organism>
<keyword evidence="3" id="KW-0456">Lyase</keyword>
<dbReference type="InterPro" id="IPR046265">
    <property type="entry name" value="DUF6298"/>
</dbReference>
<protein>
    <submittedName>
        <fullName evidence="3">Pectate lyase</fullName>
    </submittedName>
</protein>
<feature type="transmembrane region" description="Helical" evidence="1">
    <location>
        <begin position="12"/>
        <end position="31"/>
    </location>
</feature>
<gene>
    <name evidence="3" type="ORF">EL17_08970</name>
</gene>
<sequence length="1047" mass="118215">MSKRNSLNFIVYWKEVLLPIFLLIFFLFFSFNLSGRQSPLSYKGGNLTYEADEKGDRIPDFSYCGYAGSEKAIPNVPARFVIGPQNSDATALIQAAIDEVGTLPVGKNGFRGAVLLEKGTYEIAGQLVFNKSGVVLRGSGAGQGGTILLGSGQDRKTLIRVLGHDDRVFGDTIKITDDYIPVNGKRIHITKPQSLQKHASVYVIRPSTEEWIDELGMKDFGGETGWLGWKPGDHDLKWDRTIVSKIGSMVELDVPITTAIDINFGGGYIIPYQWNGRIENIGIENLSLSSTYDTSNPKDEAHRWMGITMENVQDSWVRQVNFENFAGSAVAIYSSGRRITVEDCKSLNPVSEIGGGRRNTFFTEGQQTLFQRCYSEYGYHDFTTGLAVPGPNAFVQCEAYLPFNFSGGQQGWSSGVLFDMVKIDGNALVFNNLHQSKRGAGWTIANSVIWQSDASKIENFNPPTAQNWAFGVWAQSYGDGYWENVNSHVNPQSLYYAQLEERMEVVLVNPQLMPMAGEASTSPTKEQARELTILAREKIMTLSDWIDQAGNRNPIDLSLGKAKSYEKLVVKTSSPTNEVERNNIKTINGIVLAGDRMLTGDRHQVSWWRGSLRPIDVSTASVHVTRFVPGRYGKGLTDELDEVIEHLKSQQVVALEHNYGLWYDRRRDDHQRVRRMDGDVWPPFYEQPFARSGEGTAWDGLSKYDLTKFNPWYWNRLKEFADKAESEGIILIHQQYFQHNILEAGAHYADFPWRTANNINNTGFSEPVPYAGDKRIFLDEQFYDITHPVRRELHRSYIKKCLDNFADNTNVLQLVSAEYTGPLHFVEFWLDVIREWESETGKKAWIGLSTTKDVQDAILADKERAGLINLIDIRYWYPTEEGVYAPEGGVHLAPRQHARKMSSGKLTSEAVYATIKDYKSRFPDKSVIFSHNNSNRMGWPVLFGGGSLPALPQVNEPGFYRSLATMKPTETQNADVWRMQNEEGESIIYSHKKQTIGEEWRGARSGFEVLMIHPSSGKTVNKSTNKRTRSIKVEAEADQLIWIRKIK</sequence>
<dbReference type="GO" id="GO:0016829">
    <property type="term" value="F:lyase activity"/>
    <property type="evidence" value="ECO:0007669"/>
    <property type="project" value="UniProtKB-KW"/>
</dbReference>
<evidence type="ECO:0000313" key="4">
    <source>
        <dbReference type="Proteomes" id="UP000027821"/>
    </source>
</evidence>
<reference evidence="3 4" key="1">
    <citation type="submission" date="2014-04" db="EMBL/GenBank/DDBJ databases">
        <title>Characterization and application of a salt tolerant electro-active bacterium.</title>
        <authorList>
            <person name="Yang L."/>
            <person name="Wei S."/>
            <person name="Tay Q.X.M."/>
        </authorList>
    </citation>
    <scope>NUCLEOTIDE SEQUENCE [LARGE SCALE GENOMIC DNA]</scope>
    <source>
        <strain evidence="3 4">LY1</strain>
    </source>
</reference>
<dbReference type="eggNOG" id="COG5434">
    <property type="taxonomic scope" value="Bacteria"/>
</dbReference>
<evidence type="ECO:0000256" key="1">
    <source>
        <dbReference type="SAM" id="Phobius"/>
    </source>
</evidence>
<evidence type="ECO:0000313" key="3">
    <source>
        <dbReference type="EMBL" id="KEO74254.1"/>
    </source>
</evidence>
<dbReference type="STRING" id="1048983.EL17_08970"/>
<dbReference type="RefSeq" id="WP_164675034.1">
    <property type="nucleotide sequence ID" value="NZ_JMIH01000016.1"/>
</dbReference>
<evidence type="ECO:0000259" key="2">
    <source>
        <dbReference type="Pfam" id="PF19815"/>
    </source>
</evidence>
<accession>A0A074KZB1</accession>
<keyword evidence="1" id="KW-1133">Transmembrane helix</keyword>
<proteinExistence type="predicted"/>
<dbReference type="EMBL" id="JMIH01000016">
    <property type="protein sequence ID" value="KEO74254.1"/>
    <property type="molecule type" value="Genomic_DNA"/>
</dbReference>
<keyword evidence="1" id="KW-0472">Membrane</keyword>
<dbReference type="InterPro" id="IPR011050">
    <property type="entry name" value="Pectin_lyase_fold/virulence"/>
</dbReference>
<dbReference type="Proteomes" id="UP000027821">
    <property type="component" value="Unassembled WGS sequence"/>
</dbReference>
<dbReference type="Pfam" id="PF19815">
    <property type="entry name" value="DUF6298"/>
    <property type="match status" value="1"/>
</dbReference>
<name>A0A074KZB1_9BACT</name>
<keyword evidence="1" id="KW-0812">Transmembrane</keyword>
<keyword evidence="4" id="KW-1185">Reference proteome</keyword>
<comment type="caution">
    <text evidence="3">The sequence shown here is derived from an EMBL/GenBank/DDBJ whole genome shotgun (WGS) entry which is preliminary data.</text>
</comment>
<dbReference type="AlphaFoldDB" id="A0A074KZB1"/>
<feature type="domain" description="DUF6298" evidence="2">
    <location>
        <begin position="480"/>
        <end position="966"/>
    </location>
</feature>
<dbReference type="InterPro" id="IPR012334">
    <property type="entry name" value="Pectin_lyas_fold"/>
</dbReference>